<evidence type="ECO:0000256" key="7">
    <source>
        <dbReference type="SAM" id="MobiDB-lite"/>
    </source>
</evidence>
<dbReference type="RefSeq" id="XP_001031376.2">
    <property type="nucleotide sequence ID" value="XM_001031376.2"/>
</dbReference>
<organism evidence="10 11">
    <name type="scientific">Tetrahymena thermophila (strain SB210)</name>
    <dbReference type="NCBI Taxonomy" id="312017"/>
    <lineage>
        <taxon>Eukaryota</taxon>
        <taxon>Sar</taxon>
        <taxon>Alveolata</taxon>
        <taxon>Ciliophora</taxon>
        <taxon>Intramacronucleata</taxon>
        <taxon>Oligohymenophorea</taxon>
        <taxon>Hymenostomatida</taxon>
        <taxon>Tetrahymenina</taxon>
        <taxon>Tetrahymenidae</taxon>
        <taxon>Tetrahymena</taxon>
    </lineage>
</organism>
<dbReference type="eggNOG" id="KOG2779">
    <property type="taxonomic scope" value="Eukaryota"/>
</dbReference>
<dbReference type="FunFam" id="3.40.630.30:FF:000042">
    <property type="entry name" value="Glycylpeptide N-tetradecanoyltransferase"/>
    <property type="match status" value="1"/>
</dbReference>
<keyword evidence="11" id="KW-1185">Reference proteome</keyword>
<dbReference type="GeneID" id="7834747"/>
<comment type="function">
    <text evidence="5">Adds a myristoyl group to the N-terminal glycine residue of certain cellular proteins.</text>
</comment>
<dbReference type="InterPro" id="IPR016181">
    <property type="entry name" value="Acyl_CoA_acyltransferase"/>
</dbReference>
<dbReference type="STRING" id="312017.I7LZE1"/>
<dbReference type="PANTHER" id="PTHR11377:SF5">
    <property type="entry name" value="GLYCYLPEPTIDE N-TETRADECANOYLTRANSFERASE"/>
    <property type="match status" value="1"/>
</dbReference>
<dbReference type="Proteomes" id="UP000009168">
    <property type="component" value="Unassembled WGS sequence"/>
</dbReference>
<evidence type="ECO:0000256" key="5">
    <source>
        <dbReference type="RuleBase" id="RU000586"/>
    </source>
</evidence>
<proteinExistence type="inferred from homology"/>
<feature type="domain" description="Glycylpeptide N-tetradecanoyltransferase C-terminal" evidence="9">
    <location>
        <begin position="314"/>
        <end position="496"/>
    </location>
</feature>
<comment type="similarity">
    <text evidence="1 6">Belongs to the NMT family.</text>
</comment>
<sequence>MLIFKSLVKFKLNLRNQNVWFNTLIIFLRLIEERVGKRKRKKEKQNKQSKNKQRYFQQSQKKLKQDSFINIINHNQIIVMEQDKQENQPTVPEEEKKQVQEAQQEVPTENNTLLQTNQWQFWNTQPVPKMDDPFPENSGPIDVIKKPEDVQKEPYNLPAGFEWCNLNLKNKDDLDQLYTLLVENYVEDDDNMFRFDYSREFLRWALSPPGQYEDWLAGVRVTKTKKLVGFISGIPVHMVLQKKDNIKMTEINFLCVNKKLRSKRLAPVLIKEITRRVNIKNMWQAVYTAGVLIPKPISIAQYFHRSLNPKKLIEINFSSLGKNQTMARVQKLYKLPEETTIQGLRPFTKKDAAAVTPLLNKYLEQFDLYHSFSVEDVKHYFTPVENVIYSYVVESQDKQITDFFSFYCLPSTIINHPKHNQLRAAYSYYHFSTATPLKDLIYNALILAKKYDFDVFNALNLMENTQFLDELLFSPGDGNLHYYLYNWRLSEQFKPSQLGMVLV</sequence>
<dbReference type="InParanoid" id="I7LZE1"/>
<evidence type="ECO:0000313" key="11">
    <source>
        <dbReference type="Proteomes" id="UP000009168"/>
    </source>
</evidence>
<dbReference type="InterPro" id="IPR022676">
    <property type="entry name" value="NMT_N"/>
</dbReference>
<evidence type="ECO:0000256" key="3">
    <source>
        <dbReference type="ARBA" id="ARBA00022679"/>
    </source>
</evidence>
<evidence type="ECO:0000313" key="10">
    <source>
        <dbReference type="EMBL" id="EAR83713.2"/>
    </source>
</evidence>
<keyword evidence="4 5" id="KW-0012">Acyltransferase</keyword>
<protein>
    <recommendedName>
        <fullName evidence="2 5">Glycylpeptide N-tetradecanoyltransferase</fullName>
        <ecNumber evidence="2 5">2.3.1.97</ecNumber>
    </recommendedName>
</protein>
<name>I7LZE1_TETTS</name>
<feature type="region of interest" description="Disordered" evidence="7">
    <location>
        <begin position="38"/>
        <end position="61"/>
    </location>
</feature>
<dbReference type="OrthoDB" id="60315at2759"/>
<dbReference type="AlphaFoldDB" id="I7LZE1"/>
<evidence type="ECO:0000256" key="6">
    <source>
        <dbReference type="RuleBase" id="RU004178"/>
    </source>
</evidence>
<dbReference type="PANTHER" id="PTHR11377">
    <property type="entry name" value="N-MYRISTOYL TRANSFERASE"/>
    <property type="match status" value="1"/>
</dbReference>
<feature type="domain" description="Glycylpeptide N-tetradecanoyltransferase N-terminal" evidence="8">
    <location>
        <begin position="140"/>
        <end position="298"/>
    </location>
</feature>
<evidence type="ECO:0000256" key="4">
    <source>
        <dbReference type="ARBA" id="ARBA00023315"/>
    </source>
</evidence>
<dbReference type="KEGG" id="tet:TTHERM_00825080"/>
<dbReference type="SUPFAM" id="SSF55729">
    <property type="entry name" value="Acyl-CoA N-acyltransferases (Nat)"/>
    <property type="match status" value="2"/>
</dbReference>
<keyword evidence="3 5" id="KW-0808">Transferase</keyword>
<gene>
    <name evidence="10" type="ORF">TTHERM_00825080</name>
</gene>
<feature type="compositionally biased region" description="Basic residues" evidence="7">
    <location>
        <begin position="38"/>
        <end position="53"/>
    </location>
</feature>
<accession>I7LZE1</accession>
<dbReference type="GO" id="GO:0004379">
    <property type="term" value="F:glycylpeptide N-tetradecanoyltransferase activity"/>
    <property type="evidence" value="ECO:0007669"/>
    <property type="project" value="UniProtKB-EC"/>
</dbReference>
<dbReference type="GO" id="GO:0005737">
    <property type="term" value="C:cytoplasm"/>
    <property type="evidence" value="ECO:0007669"/>
    <property type="project" value="TreeGrafter"/>
</dbReference>
<dbReference type="EMBL" id="GG662507">
    <property type="protein sequence ID" value="EAR83713.2"/>
    <property type="molecule type" value="Genomic_DNA"/>
</dbReference>
<evidence type="ECO:0000256" key="2">
    <source>
        <dbReference type="ARBA" id="ARBA00012923"/>
    </source>
</evidence>
<dbReference type="Gene3D" id="3.40.630.170">
    <property type="match status" value="1"/>
</dbReference>
<dbReference type="EC" id="2.3.1.97" evidence="2 5"/>
<dbReference type="InterPro" id="IPR000903">
    <property type="entry name" value="NMT"/>
</dbReference>
<evidence type="ECO:0000259" key="9">
    <source>
        <dbReference type="Pfam" id="PF02799"/>
    </source>
</evidence>
<dbReference type="Pfam" id="PF02799">
    <property type="entry name" value="NMT_C"/>
    <property type="match status" value="1"/>
</dbReference>
<dbReference type="PIRSF" id="PIRSF015892">
    <property type="entry name" value="N-myristl_transf"/>
    <property type="match status" value="1"/>
</dbReference>
<comment type="catalytic activity">
    <reaction evidence="5">
        <text>N-terminal glycyl-[protein] + tetradecanoyl-CoA = N-tetradecanoylglycyl-[protein] + CoA + H(+)</text>
        <dbReference type="Rhea" id="RHEA:15521"/>
        <dbReference type="Rhea" id="RHEA-COMP:12666"/>
        <dbReference type="Rhea" id="RHEA-COMP:12667"/>
        <dbReference type="ChEBI" id="CHEBI:15378"/>
        <dbReference type="ChEBI" id="CHEBI:57287"/>
        <dbReference type="ChEBI" id="CHEBI:57385"/>
        <dbReference type="ChEBI" id="CHEBI:64723"/>
        <dbReference type="ChEBI" id="CHEBI:133050"/>
        <dbReference type="EC" id="2.3.1.97"/>
    </reaction>
</comment>
<dbReference type="Pfam" id="PF01233">
    <property type="entry name" value="NMT"/>
    <property type="match status" value="1"/>
</dbReference>
<dbReference type="FunFam" id="3.40.630.170:FF:000003">
    <property type="entry name" value="Glycylpeptide N-tetradecanoyltransferase"/>
    <property type="match status" value="1"/>
</dbReference>
<reference evidence="11" key="1">
    <citation type="journal article" date="2006" name="PLoS Biol.">
        <title>Macronuclear genome sequence of the ciliate Tetrahymena thermophila, a model eukaryote.</title>
        <authorList>
            <person name="Eisen J.A."/>
            <person name="Coyne R.S."/>
            <person name="Wu M."/>
            <person name="Wu D."/>
            <person name="Thiagarajan M."/>
            <person name="Wortman J.R."/>
            <person name="Badger J.H."/>
            <person name="Ren Q."/>
            <person name="Amedeo P."/>
            <person name="Jones K.M."/>
            <person name="Tallon L.J."/>
            <person name="Delcher A.L."/>
            <person name="Salzberg S.L."/>
            <person name="Silva J.C."/>
            <person name="Haas B.J."/>
            <person name="Majoros W.H."/>
            <person name="Farzad M."/>
            <person name="Carlton J.M."/>
            <person name="Smith R.K. Jr."/>
            <person name="Garg J."/>
            <person name="Pearlman R.E."/>
            <person name="Karrer K.M."/>
            <person name="Sun L."/>
            <person name="Manning G."/>
            <person name="Elde N.C."/>
            <person name="Turkewitz A.P."/>
            <person name="Asai D.J."/>
            <person name="Wilkes D.E."/>
            <person name="Wang Y."/>
            <person name="Cai H."/>
            <person name="Collins K."/>
            <person name="Stewart B.A."/>
            <person name="Lee S.R."/>
            <person name="Wilamowska K."/>
            <person name="Weinberg Z."/>
            <person name="Ruzzo W.L."/>
            <person name="Wloga D."/>
            <person name="Gaertig J."/>
            <person name="Frankel J."/>
            <person name="Tsao C.-C."/>
            <person name="Gorovsky M.A."/>
            <person name="Keeling P.J."/>
            <person name="Waller R.F."/>
            <person name="Patron N.J."/>
            <person name="Cherry J.M."/>
            <person name="Stover N.A."/>
            <person name="Krieger C.J."/>
            <person name="del Toro C."/>
            <person name="Ryder H.F."/>
            <person name="Williamson S.C."/>
            <person name="Barbeau R.A."/>
            <person name="Hamilton E.P."/>
            <person name="Orias E."/>
        </authorList>
    </citation>
    <scope>NUCLEOTIDE SEQUENCE [LARGE SCALE GENOMIC DNA]</scope>
    <source>
        <strain evidence="11">SB210</strain>
    </source>
</reference>
<evidence type="ECO:0000259" key="8">
    <source>
        <dbReference type="Pfam" id="PF01233"/>
    </source>
</evidence>
<evidence type="ECO:0000256" key="1">
    <source>
        <dbReference type="ARBA" id="ARBA00009469"/>
    </source>
</evidence>
<dbReference type="InterPro" id="IPR022677">
    <property type="entry name" value="NMT_C"/>
</dbReference>